<reference evidence="13" key="2">
    <citation type="submission" date="2018-06" db="EMBL/GenBank/DDBJ databases">
        <title>Genome sequence of Rhodanobacteraceae bacterium strain Dysh456.</title>
        <authorList>
            <person name="Fukui M."/>
        </authorList>
    </citation>
    <scope>NUCLEOTIDE SEQUENCE [LARGE SCALE GENOMIC DNA]</scope>
    <source>
        <strain evidence="13">Dysh456</strain>
    </source>
</reference>
<dbReference type="Proteomes" id="UP000270530">
    <property type="component" value="Chromosome"/>
</dbReference>
<accession>A0A2Z6E268</accession>
<dbReference type="Gene3D" id="2.40.170.20">
    <property type="entry name" value="TonB-dependent receptor, beta-barrel domain"/>
    <property type="match status" value="1"/>
</dbReference>
<comment type="subcellular location">
    <subcellularLocation>
        <location evidence="1 8">Cell outer membrane</location>
        <topology evidence="1 8">Multi-pass membrane protein</topology>
    </subcellularLocation>
</comment>
<keyword evidence="6 8" id="KW-0472">Membrane</keyword>
<dbReference type="PROSITE" id="PS52016">
    <property type="entry name" value="TONB_DEPENDENT_REC_3"/>
    <property type="match status" value="1"/>
</dbReference>
<dbReference type="GO" id="GO:0015344">
    <property type="term" value="F:siderophore uptake transmembrane transporter activity"/>
    <property type="evidence" value="ECO:0007669"/>
    <property type="project" value="TreeGrafter"/>
</dbReference>
<evidence type="ECO:0000256" key="9">
    <source>
        <dbReference type="RuleBase" id="RU003357"/>
    </source>
</evidence>
<organism evidence="12 13">
    <name type="scientific">Aerosticca soli</name>
    <dbReference type="NCBI Taxonomy" id="2010829"/>
    <lineage>
        <taxon>Bacteria</taxon>
        <taxon>Pseudomonadati</taxon>
        <taxon>Pseudomonadota</taxon>
        <taxon>Gammaproteobacteria</taxon>
        <taxon>Lysobacterales</taxon>
        <taxon>Rhodanobacteraceae</taxon>
        <taxon>Aerosticca</taxon>
    </lineage>
</organism>
<keyword evidence="7 8" id="KW-0998">Cell outer membrane</keyword>
<dbReference type="SUPFAM" id="SSF56935">
    <property type="entry name" value="Porins"/>
    <property type="match status" value="1"/>
</dbReference>
<evidence type="ECO:0000259" key="10">
    <source>
        <dbReference type="Pfam" id="PF00593"/>
    </source>
</evidence>
<evidence type="ECO:0000256" key="4">
    <source>
        <dbReference type="ARBA" id="ARBA00022692"/>
    </source>
</evidence>
<dbReference type="AlphaFoldDB" id="A0A2Z6E268"/>
<dbReference type="Gene3D" id="2.170.130.10">
    <property type="entry name" value="TonB-dependent receptor, plug domain"/>
    <property type="match status" value="1"/>
</dbReference>
<dbReference type="RefSeq" id="WP_231700314.1">
    <property type="nucleotide sequence ID" value="NZ_AP018560.1"/>
</dbReference>
<evidence type="ECO:0000256" key="8">
    <source>
        <dbReference type="PROSITE-ProRule" id="PRU01360"/>
    </source>
</evidence>
<dbReference type="Pfam" id="PF07715">
    <property type="entry name" value="Plug"/>
    <property type="match status" value="1"/>
</dbReference>
<sequence>MSGYWLERPVALVDKAVVLLSAMLLPCVALADQPVQQLGEVVVVGVTPLPGLGVPLAQMPLNVQVAQADDLVQIHGQSITDLLQRDFQGVNLTQSQGNPWQANLYFHGFTLSPLQGSPSGMSIYFDGVRQNEPFAETMNWDAIPDFAIRNLALIPSSNPLYGLNTLGGALVLTSKSGFTDPGGSFDVSGGSWGRIQADADFGAHGHTLGIYAGVGSDYESGWRDHSSSRVQQGFVRLDWHPDDATAVALSWLGSHGRLFGTQTIPVEWADTPKTAFTWPDYFTDNLNQFTLRGTRELGGGWSLQASAYLRISQSRSFNSNTNDYDEYDPARDGPLGYTANGPFDPDSVGQYYYSGLTPAYDPSNPGATINNVPASNVLGNVHTRGYGSSLQVVDDGQLGSHDNRFTMGVSLDAGSSRFTQYGQPAYFPYDIAWRGDSIGLLPFAFDPMTAADTGTRSYGLYFLDVLALTDAVHVSAGARYDHSRVVVSDLSGDEPNINGRNSFHRFNPSLGVTWALTPTFGAYLNYDEGMRTPTPIELECADPAAPCALPNDFTGDPPLKPVIAHTLDGGLRGTLDDGRLHWNVSPYYSRVTNDILTIYTGGSSRGYFANVPKTVRKGVDLGLGGQLGQLEWQFNYSLVDATYGASFDEQSGDNSSADDDGVIRVRSGNRIPGIPRHMATLAGQYHFTPRWSLGANLRAYSSQYGTGDENNQDVHGPLPGYALLDLDLHWHPVPKLTLFVQVQNVFDRHYFVSGQLGHDVFDTPQRLIDVDGPGTSTQFVAPGAPRAWFAGFQYDFGSGRD</sequence>
<evidence type="ECO:0000313" key="13">
    <source>
        <dbReference type="Proteomes" id="UP000270530"/>
    </source>
</evidence>
<feature type="domain" description="TonB-dependent receptor plug" evidence="11">
    <location>
        <begin position="57"/>
        <end position="169"/>
    </location>
</feature>
<evidence type="ECO:0000256" key="3">
    <source>
        <dbReference type="ARBA" id="ARBA00022452"/>
    </source>
</evidence>
<dbReference type="PANTHER" id="PTHR30069">
    <property type="entry name" value="TONB-DEPENDENT OUTER MEMBRANE RECEPTOR"/>
    <property type="match status" value="1"/>
</dbReference>
<evidence type="ECO:0000256" key="2">
    <source>
        <dbReference type="ARBA" id="ARBA00022448"/>
    </source>
</evidence>
<keyword evidence="12" id="KW-0675">Receptor</keyword>
<dbReference type="GO" id="GO:0044718">
    <property type="term" value="P:siderophore transmembrane transport"/>
    <property type="evidence" value="ECO:0007669"/>
    <property type="project" value="TreeGrafter"/>
</dbReference>
<dbReference type="GO" id="GO:0009279">
    <property type="term" value="C:cell outer membrane"/>
    <property type="evidence" value="ECO:0007669"/>
    <property type="project" value="UniProtKB-SubCell"/>
</dbReference>
<keyword evidence="13" id="KW-1185">Reference proteome</keyword>
<protein>
    <submittedName>
        <fullName evidence="12">TonB-dependent receptor</fullName>
    </submittedName>
</protein>
<evidence type="ECO:0000256" key="7">
    <source>
        <dbReference type="ARBA" id="ARBA00023237"/>
    </source>
</evidence>
<keyword evidence="5 9" id="KW-0798">TonB box</keyword>
<evidence type="ECO:0000259" key="11">
    <source>
        <dbReference type="Pfam" id="PF07715"/>
    </source>
</evidence>
<dbReference type="InterPro" id="IPR036942">
    <property type="entry name" value="Beta-barrel_TonB_sf"/>
</dbReference>
<gene>
    <name evidence="12" type="ORF">ALSL_0371</name>
</gene>
<dbReference type="PANTHER" id="PTHR30069:SF39">
    <property type="entry name" value="BLL6183 PROTEIN"/>
    <property type="match status" value="1"/>
</dbReference>
<evidence type="ECO:0000256" key="6">
    <source>
        <dbReference type="ARBA" id="ARBA00023136"/>
    </source>
</evidence>
<proteinExistence type="inferred from homology"/>
<dbReference type="InterPro" id="IPR012910">
    <property type="entry name" value="Plug_dom"/>
</dbReference>
<comment type="similarity">
    <text evidence="8 9">Belongs to the TonB-dependent receptor family.</text>
</comment>
<dbReference type="InterPro" id="IPR039426">
    <property type="entry name" value="TonB-dep_rcpt-like"/>
</dbReference>
<keyword evidence="3 8" id="KW-1134">Transmembrane beta strand</keyword>
<evidence type="ECO:0000313" key="12">
    <source>
        <dbReference type="EMBL" id="BBD79042.1"/>
    </source>
</evidence>
<keyword evidence="4 8" id="KW-0812">Transmembrane</keyword>
<evidence type="ECO:0000256" key="1">
    <source>
        <dbReference type="ARBA" id="ARBA00004571"/>
    </source>
</evidence>
<reference evidence="13" key="1">
    <citation type="submission" date="2018-04" db="EMBL/GenBank/DDBJ databases">
        <authorList>
            <person name="Watanabe M."/>
            <person name="Kojima H."/>
        </authorList>
    </citation>
    <scope>NUCLEOTIDE SEQUENCE [LARGE SCALE GENOMIC DNA]</scope>
    <source>
        <strain evidence="13">Dysh456</strain>
    </source>
</reference>
<dbReference type="InterPro" id="IPR037066">
    <property type="entry name" value="Plug_dom_sf"/>
</dbReference>
<dbReference type="InterPro" id="IPR000531">
    <property type="entry name" value="Beta-barrel_TonB"/>
</dbReference>
<dbReference type="Pfam" id="PF00593">
    <property type="entry name" value="TonB_dep_Rec_b-barrel"/>
    <property type="match status" value="1"/>
</dbReference>
<dbReference type="KEGG" id="rbd:ALSL_0371"/>
<name>A0A2Z6E268_9GAMM</name>
<evidence type="ECO:0000256" key="5">
    <source>
        <dbReference type="ARBA" id="ARBA00023077"/>
    </source>
</evidence>
<dbReference type="EMBL" id="AP018560">
    <property type="protein sequence ID" value="BBD79042.1"/>
    <property type="molecule type" value="Genomic_DNA"/>
</dbReference>
<feature type="domain" description="TonB-dependent receptor-like beta-barrel" evidence="10">
    <location>
        <begin position="275"/>
        <end position="745"/>
    </location>
</feature>
<keyword evidence="2 8" id="KW-0813">Transport</keyword>